<name>A0ABM7NRH7_9VIRU</name>
<organism evidence="2 3">
    <name type="scientific">Cotonvirus japonicus</name>
    <dbReference type="NCBI Taxonomy" id="2811091"/>
    <lineage>
        <taxon>Viruses</taxon>
        <taxon>Varidnaviria</taxon>
        <taxon>Bamfordvirae</taxon>
        <taxon>Nucleocytoviricota</taxon>
        <taxon>Megaviricetes</taxon>
        <taxon>Imitervirales</taxon>
        <taxon>Mimiviridae</taxon>
        <taxon>Megamimivirinae</taxon>
        <taxon>Cotonvirus</taxon>
        <taxon>Cotonvirus japonicum</taxon>
    </lineage>
</organism>
<accession>A0ABM7NRH7</accession>
<dbReference type="EMBL" id="AP024483">
    <property type="protein sequence ID" value="BCS82759.1"/>
    <property type="molecule type" value="Genomic_DNA"/>
</dbReference>
<dbReference type="GeneID" id="80557964"/>
<keyword evidence="1" id="KW-1133">Transmembrane helix</keyword>
<keyword evidence="3" id="KW-1185">Reference proteome</keyword>
<keyword evidence="1" id="KW-0472">Membrane</keyword>
<dbReference type="Proteomes" id="UP001321479">
    <property type="component" value="Segment"/>
</dbReference>
<protein>
    <submittedName>
        <fullName evidence="2">Uncharacterized protein</fullName>
    </submittedName>
</protein>
<proteinExistence type="predicted"/>
<reference evidence="2 3" key="1">
    <citation type="submission" date="2021-02" db="EMBL/GenBank/DDBJ databases">
        <title>Cotonvirus japonicus, which uses Golgi apparatus of host cells for its virion factory, phylogenetically links tailed tupanvirus and icosahedral mimivirus.</title>
        <authorList>
            <person name="Takahashi H."/>
            <person name="Fukaya S."/>
            <person name="Song C."/>
            <person name="Murata K."/>
            <person name="Takemura M."/>
        </authorList>
    </citation>
    <scope>NUCLEOTIDE SEQUENCE [LARGE SCALE GENOMIC DNA]</scope>
</reference>
<evidence type="ECO:0000313" key="2">
    <source>
        <dbReference type="EMBL" id="BCS82759.1"/>
    </source>
</evidence>
<feature type="transmembrane region" description="Helical" evidence="1">
    <location>
        <begin position="12"/>
        <end position="32"/>
    </location>
</feature>
<evidence type="ECO:0000256" key="1">
    <source>
        <dbReference type="SAM" id="Phobius"/>
    </source>
</evidence>
<evidence type="ECO:0000313" key="3">
    <source>
        <dbReference type="Proteomes" id="UP001321479"/>
    </source>
</evidence>
<dbReference type="RefSeq" id="YP_010841367.1">
    <property type="nucleotide sequence ID" value="NC_079139.1"/>
</dbReference>
<keyword evidence="1" id="KW-0812">Transmembrane</keyword>
<sequence length="77" mass="8734">MFIFRNHGNLSNVCCCIISCCIISCCIIIRTIDSVLSNIIHSGLCYINNLSQFKCTVKHIYLSIFLWELKIVGVGDY</sequence>